<evidence type="ECO:0000256" key="1">
    <source>
        <dbReference type="SAM" id="MobiDB-lite"/>
    </source>
</evidence>
<feature type="region of interest" description="Disordered" evidence="1">
    <location>
        <begin position="1"/>
        <end position="48"/>
    </location>
</feature>
<dbReference type="Proteomes" id="UP000255106">
    <property type="component" value="Unassembled WGS sequence"/>
</dbReference>
<name>A0A377M364_ENTCL</name>
<organism evidence="2 3">
    <name type="scientific">Enterobacter cloacae</name>
    <dbReference type="NCBI Taxonomy" id="550"/>
    <lineage>
        <taxon>Bacteria</taxon>
        <taxon>Pseudomonadati</taxon>
        <taxon>Pseudomonadota</taxon>
        <taxon>Gammaproteobacteria</taxon>
        <taxon>Enterobacterales</taxon>
        <taxon>Enterobacteriaceae</taxon>
        <taxon>Enterobacter</taxon>
        <taxon>Enterobacter cloacae complex</taxon>
    </lineage>
</organism>
<sequence>MSDILSVIGPTGCGVREQKPRRQAGGGNGEALPEWQPGAHIDVHLPCG</sequence>
<dbReference type="EMBL" id="UGJB01000004">
    <property type="protein sequence ID" value="STQ12829.1"/>
    <property type="molecule type" value="Genomic_DNA"/>
</dbReference>
<reference evidence="2 3" key="1">
    <citation type="submission" date="2018-06" db="EMBL/GenBank/DDBJ databases">
        <authorList>
            <consortium name="Pathogen Informatics"/>
            <person name="Doyle S."/>
        </authorList>
    </citation>
    <scope>NUCLEOTIDE SEQUENCE [LARGE SCALE GENOMIC DNA]</scope>
    <source>
        <strain evidence="2 3">NCTC10005</strain>
    </source>
</reference>
<accession>A0A377M364</accession>
<dbReference type="AlphaFoldDB" id="A0A377M364"/>
<gene>
    <name evidence="2" type="ORF">NCTC10005_05628</name>
</gene>
<protein>
    <submittedName>
        <fullName evidence="2">(Hypo)xanthine hydroxylase reductase</fullName>
    </submittedName>
</protein>
<proteinExistence type="predicted"/>
<evidence type="ECO:0000313" key="2">
    <source>
        <dbReference type="EMBL" id="STQ12829.1"/>
    </source>
</evidence>
<evidence type="ECO:0000313" key="3">
    <source>
        <dbReference type="Proteomes" id="UP000255106"/>
    </source>
</evidence>